<feature type="transmembrane region" description="Helical" evidence="7">
    <location>
        <begin position="209"/>
        <end position="227"/>
    </location>
</feature>
<keyword evidence="9" id="KW-0378">Hydrolase</keyword>
<evidence type="ECO:0000256" key="6">
    <source>
        <dbReference type="ARBA" id="ARBA00023136"/>
    </source>
</evidence>
<keyword evidence="6 7" id="KW-0472">Membrane</keyword>
<dbReference type="GO" id="GO:0006508">
    <property type="term" value="P:proteolysis"/>
    <property type="evidence" value="ECO:0007669"/>
    <property type="project" value="UniProtKB-KW"/>
</dbReference>
<dbReference type="PANTHER" id="PTHR43066">
    <property type="entry name" value="RHOMBOID-RELATED PROTEIN"/>
    <property type="match status" value="1"/>
</dbReference>
<keyword evidence="9" id="KW-0645">Protease</keyword>
<dbReference type="Proteomes" id="UP001205890">
    <property type="component" value="Unassembled WGS sequence"/>
</dbReference>
<organism evidence="9 10">
    <name type="scientific">Alsobacter ponti</name>
    <dbReference type="NCBI Taxonomy" id="2962936"/>
    <lineage>
        <taxon>Bacteria</taxon>
        <taxon>Pseudomonadati</taxon>
        <taxon>Pseudomonadota</taxon>
        <taxon>Alphaproteobacteria</taxon>
        <taxon>Hyphomicrobiales</taxon>
        <taxon>Alsobacteraceae</taxon>
        <taxon>Alsobacter</taxon>
    </lineage>
</organism>
<feature type="transmembrane region" description="Helical" evidence="7">
    <location>
        <begin position="239"/>
        <end position="256"/>
    </location>
</feature>
<dbReference type="InterPro" id="IPR035952">
    <property type="entry name" value="Rhomboid-like_sf"/>
</dbReference>
<feature type="domain" description="Peptidase S54 rhomboid" evidence="8">
    <location>
        <begin position="94"/>
        <end position="253"/>
    </location>
</feature>
<keyword evidence="10" id="KW-1185">Reference proteome</keyword>
<reference evidence="9 10" key="1">
    <citation type="submission" date="2022-07" db="EMBL/GenBank/DDBJ databases">
        <authorList>
            <person name="Li W.-J."/>
            <person name="Deng Q.-Q."/>
        </authorList>
    </citation>
    <scope>NUCLEOTIDE SEQUENCE [LARGE SCALE GENOMIC DNA]</scope>
    <source>
        <strain evidence="9 10">SYSU M60028</strain>
    </source>
</reference>
<evidence type="ECO:0000256" key="5">
    <source>
        <dbReference type="ARBA" id="ARBA00022989"/>
    </source>
</evidence>
<dbReference type="Pfam" id="PF01694">
    <property type="entry name" value="Rhomboid"/>
    <property type="match status" value="1"/>
</dbReference>
<comment type="subcellular location">
    <subcellularLocation>
        <location evidence="1">Membrane</location>
        <topology evidence="1">Multi-pass membrane protein</topology>
    </subcellularLocation>
</comment>
<proteinExistence type="predicted"/>
<accession>A0ABT1LFR8</accession>
<evidence type="ECO:0000256" key="2">
    <source>
        <dbReference type="ARBA" id="ARBA00022475"/>
    </source>
</evidence>
<evidence type="ECO:0000256" key="7">
    <source>
        <dbReference type="SAM" id="Phobius"/>
    </source>
</evidence>
<keyword evidence="2" id="KW-1003">Cell membrane</keyword>
<sequence length="265" mass="28231">MRQRSEPMLNIPGVVAALVLLLAGLHGLREWVLTDDTMLWEMAFIPARFAMMFGVDPVQALADRLAAEPDSAEAVWRVALARELAAEGATKPRTALSYALLHASWTHLIVNTIWLVAFGSAVARRFGAARFLAFMALTAVGGAAGHFLTNAEDVTPMIGASAAISGCMAAALRFAFRPGAPLGGFSLGGDDAYRLPAMRLADVLRDRRSLTFLLVWLVMNVATGLGASELRLTDAAIAWQAHMGGFIVGLLAFPLLDPPPLRPAA</sequence>
<evidence type="ECO:0000256" key="1">
    <source>
        <dbReference type="ARBA" id="ARBA00004141"/>
    </source>
</evidence>
<feature type="transmembrane region" description="Helical" evidence="7">
    <location>
        <begin position="154"/>
        <end position="176"/>
    </location>
</feature>
<evidence type="ECO:0000313" key="9">
    <source>
        <dbReference type="EMBL" id="MCP8940345.1"/>
    </source>
</evidence>
<feature type="transmembrane region" description="Helical" evidence="7">
    <location>
        <begin position="131"/>
        <end position="148"/>
    </location>
</feature>
<keyword evidence="5 7" id="KW-1133">Transmembrane helix</keyword>
<protein>
    <submittedName>
        <fullName evidence="9">Rhomboid family intramembrane serine protease</fullName>
    </submittedName>
</protein>
<dbReference type="InterPro" id="IPR022764">
    <property type="entry name" value="Peptidase_S54_rhomboid_dom"/>
</dbReference>
<evidence type="ECO:0000256" key="3">
    <source>
        <dbReference type="ARBA" id="ARBA00022519"/>
    </source>
</evidence>
<evidence type="ECO:0000256" key="4">
    <source>
        <dbReference type="ARBA" id="ARBA00022692"/>
    </source>
</evidence>
<gene>
    <name evidence="9" type="ORF">NK718_17600</name>
</gene>
<keyword evidence="3" id="KW-0997">Cell inner membrane</keyword>
<dbReference type="PANTHER" id="PTHR43066:SF26">
    <property type="entry name" value="RHOMBOID PROTEASE GLPG"/>
    <property type="match status" value="1"/>
</dbReference>
<comment type="caution">
    <text evidence="9">The sequence shown here is derived from an EMBL/GenBank/DDBJ whole genome shotgun (WGS) entry which is preliminary data.</text>
</comment>
<evidence type="ECO:0000313" key="10">
    <source>
        <dbReference type="Proteomes" id="UP001205890"/>
    </source>
</evidence>
<dbReference type="GO" id="GO:0008233">
    <property type="term" value="F:peptidase activity"/>
    <property type="evidence" value="ECO:0007669"/>
    <property type="project" value="UniProtKB-KW"/>
</dbReference>
<dbReference type="Gene3D" id="1.20.1540.10">
    <property type="entry name" value="Rhomboid-like"/>
    <property type="match status" value="1"/>
</dbReference>
<dbReference type="EMBL" id="JANCLU010000020">
    <property type="protein sequence ID" value="MCP8940345.1"/>
    <property type="molecule type" value="Genomic_DNA"/>
</dbReference>
<feature type="transmembrane region" description="Helical" evidence="7">
    <location>
        <begin position="99"/>
        <end position="119"/>
    </location>
</feature>
<name>A0ABT1LFR8_9HYPH</name>
<keyword evidence="4 7" id="KW-0812">Transmembrane</keyword>
<dbReference type="RefSeq" id="WP_254744959.1">
    <property type="nucleotide sequence ID" value="NZ_JANCLU010000020.1"/>
</dbReference>
<evidence type="ECO:0000259" key="8">
    <source>
        <dbReference type="Pfam" id="PF01694"/>
    </source>
</evidence>
<dbReference type="SUPFAM" id="SSF144091">
    <property type="entry name" value="Rhomboid-like"/>
    <property type="match status" value="1"/>
</dbReference>